<evidence type="ECO:0000256" key="2">
    <source>
        <dbReference type="SAM" id="Phobius"/>
    </source>
</evidence>
<keyword evidence="2" id="KW-0472">Membrane</keyword>
<dbReference type="Proteomes" id="UP000295345">
    <property type="component" value="Unassembled WGS sequence"/>
</dbReference>
<name>A0A4R4T2Q2_9ACTN</name>
<feature type="compositionally biased region" description="Pro residues" evidence="1">
    <location>
        <begin position="80"/>
        <end position="98"/>
    </location>
</feature>
<dbReference type="EMBL" id="SMKI01000292">
    <property type="protein sequence ID" value="TDC70997.1"/>
    <property type="molecule type" value="Genomic_DNA"/>
</dbReference>
<dbReference type="OrthoDB" id="4335667at2"/>
<gene>
    <name evidence="3" type="ORF">E1283_24060</name>
</gene>
<evidence type="ECO:0000313" key="4">
    <source>
        <dbReference type="Proteomes" id="UP000295345"/>
    </source>
</evidence>
<comment type="caution">
    <text evidence="3">The sequence shown here is derived from an EMBL/GenBank/DDBJ whole genome shotgun (WGS) entry which is preliminary data.</text>
</comment>
<keyword evidence="2" id="KW-0812">Transmembrane</keyword>
<keyword evidence="4" id="KW-1185">Reference proteome</keyword>
<feature type="transmembrane region" description="Helical" evidence="2">
    <location>
        <begin position="55"/>
        <end position="76"/>
    </location>
</feature>
<organism evidence="3 4">
    <name type="scientific">Streptomyces hainanensis</name>
    <dbReference type="NCBI Taxonomy" id="402648"/>
    <lineage>
        <taxon>Bacteria</taxon>
        <taxon>Bacillati</taxon>
        <taxon>Actinomycetota</taxon>
        <taxon>Actinomycetes</taxon>
        <taxon>Kitasatosporales</taxon>
        <taxon>Streptomycetaceae</taxon>
        <taxon>Streptomyces</taxon>
    </lineage>
</organism>
<dbReference type="AlphaFoldDB" id="A0A4R4T2Q2"/>
<feature type="region of interest" description="Disordered" evidence="1">
    <location>
        <begin position="79"/>
        <end position="102"/>
    </location>
</feature>
<proteinExistence type="predicted"/>
<reference evidence="3 4" key="1">
    <citation type="submission" date="2019-03" db="EMBL/GenBank/DDBJ databases">
        <title>Draft genome sequences of novel Actinobacteria.</title>
        <authorList>
            <person name="Sahin N."/>
            <person name="Ay H."/>
            <person name="Saygin H."/>
        </authorList>
    </citation>
    <scope>NUCLEOTIDE SEQUENCE [LARGE SCALE GENOMIC DNA]</scope>
    <source>
        <strain evidence="3 4">DSM 41900</strain>
    </source>
</reference>
<keyword evidence="2" id="KW-1133">Transmembrane helix</keyword>
<evidence type="ECO:0000313" key="3">
    <source>
        <dbReference type="EMBL" id="TDC70997.1"/>
    </source>
</evidence>
<evidence type="ECO:0000256" key="1">
    <source>
        <dbReference type="SAM" id="MobiDB-lite"/>
    </source>
</evidence>
<accession>A0A4R4T2Q2</accession>
<dbReference type="RefSeq" id="WP_132820221.1">
    <property type="nucleotide sequence ID" value="NZ_SMKI01000292.1"/>
</dbReference>
<protein>
    <submittedName>
        <fullName evidence="3">Uncharacterized protein</fullName>
    </submittedName>
</protein>
<sequence length="247" mass="25296">MVVPDEREGAGADVDSDAGVIGGRLRAAADALVAGPAPLDEILGRGRRARLRRRLAAGAASLATVGVCLTAVLVMAPDGATPPDPPPPIAPAPSPAEVPPDGLRVVGPGESVEVADQVSISLSSDEDYELTVADYTPAPPWGGESGFGSGAAPRLTLSVAHWTVRERSLYHGFWRSENPPDRVVVELGDREYDATVLALPGNPGWGVFLLDATGLDATGLGTDRTARVTARDANGAPFASAAVSPGR</sequence>